<proteinExistence type="predicted"/>
<feature type="transmembrane region" description="Helical" evidence="2">
    <location>
        <begin position="40"/>
        <end position="61"/>
    </location>
</feature>
<dbReference type="EMBL" id="BMMX01000026">
    <property type="protein sequence ID" value="GGL06791.1"/>
    <property type="molecule type" value="Genomic_DNA"/>
</dbReference>
<evidence type="ECO:0000313" key="3">
    <source>
        <dbReference type="EMBL" id="GGL06791.1"/>
    </source>
</evidence>
<dbReference type="AlphaFoldDB" id="A0A8J3C1T0"/>
<feature type="transmembrane region" description="Helical" evidence="2">
    <location>
        <begin position="67"/>
        <end position="88"/>
    </location>
</feature>
<dbReference type="RefSeq" id="WP_189081389.1">
    <property type="nucleotide sequence ID" value="NZ_BMMX01000026.1"/>
</dbReference>
<keyword evidence="2" id="KW-0812">Transmembrane</keyword>
<protein>
    <submittedName>
        <fullName evidence="3">Uncharacterized protein</fullName>
    </submittedName>
</protein>
<keyword evidence="2" id="KW-1133">Transmembrane helix</keyword>
<reference evidence="3" key="2">
    <citation type="submission" date="2020-09" db="EMBL/GenBank/DDBJ databases">
        <authorList>
            <person name="Sun Q."/>
            <person name="Zhou Y."/>
        </authorList>
    </citation>
    <scope>NUCLEOTIDE SEQUENCE</scope>
    <source>
        <strain evidence="3">CGMCC 4.7299</strain>
    </source>
</reference>
<keyword evidence="4" id="KW-1185">Reference proteome</keyword>
<name>A0A8J3C1T0_9ACTN</name>
<evidence type="ECO:0000256" key="1">
    <source>
        <dbReference type="SAM" id="MobiDB-lite"/>
    </source>
</evidence>
<feature type="region of interest" description="Disordered" evidence="1">
    <location>
        <begin position="1"/>
        <end position="31"/>
    </location>
</feature>
<evidence type="ECO:0000313" key="4">
    <source>
        <dbReference type="Proteomes" id="UP000656042"/>
    </source>
</evidence>
<keyword evidence="2" id="KW-0472">Membrane</keyword>
<dbReference type="Proteomes" id="UP000656042">
    <property type="component" value="Unassembled WGS sequence"/>
</dbReference>
<accession>A0A8J3C1T0</accession>
<evidence type="ECO:0000256" key="2">
    <source>
        <dbReference type="SAM" id="Phobius"/>
    </source>
</evidence>
<comment type="caution">
    <text evidence="3">The sequence shown here is derived from an EMBL/GenBank/DDBJ whole genome shotgun (WGS) entry which is preliminary data.</text>
</comment>
<organism evidence="3 4">
    <name type="scientific">Mangrovihabitans endophyticus</name>
    <dbReference type="NCBI Taxonomy" id="1751298"/>
    <lineage>
        <taxon>Bacteria</taxon>
        <taxon>Bacillati</taxon>
        <taxon>Actinomycetota</taxon>
        <taxon>Actinomycetes</taxon>
        <taxon>Micromonosporales</taxon>
        <taxon>Micromonosporaceae</taxon>
        <taxon>Mangrovihabitans</taxon>
    </lineage>
</organism>
<reference evidence="3" key="1">
    <citation type="journal article" date="2014" name="Int. J. Syst. Evol. Microbiol.">
        <title>Complete genome sequence of Corynebacterium casei LMG S-19264T (=DSM 44701T), isolated from a smear-ripened cheese.</title>
        <authorList>
            <consortium name="US DOE Joint Genome Institute (JGI-PGF)"/>
            <person name="Walter F."/>
            <person name="Albersmeier A."/>
            <person name="Kalinowski J."/>
            <person name="Ruckert C."/>
        </authorList>
    </citation>
    <scope>NUCLEOTIDE SEQUENCE</scope>
    <source>
        <strain evidence="3">CGMCC 4.7299</strain>
    </source>
</reference>
<sequence length="202" mass="22466">MSGRDEPGGLEELFAFEPEPPAAEEAPEPAPKRRSPALWVLRNVALIAIATVVTVAGLHASGIKVPLLLIVSAFVALRLLMFAVSEVAPPPTPKRRSDRRGEESGDYRWDGADSLRAAVRRWERSLEWAQSDPKRFSRNVLPVLAELADERLRLRHGITRSTDPRRARELLGDPLWRTLGDPSGKPPKPRDLAGYVETMEQL</sequence>
<feature type="region of interest" description="Disordered" evidence="1">
    <location>
        <begin position="177"/>
        <end position="202"/>
    </location>
</feature>
<gene>
    <name evidence="3" type="ORF">GCM10012284_46220</name>
</gene>